<name>A0A811U5I8_CERCA</name>
<reference evidence="1" key="1">
    <citation type="submission" date="2020-11" db="EMBL/GenBank/DDBJ databases">
        <authorList>
            <person name="Whitehead M."/>
        </authorList>
    </citation>
    <scope>NUCLEOTIDE SEQUENCE</scope>
    <source>
        <strain evidence="1">EGII</strain>
    </source>
</reference>
<keyword evidence="2" id="KW-1185">Reference proteome</keyword>
<comment type="caution">
    <text evidence="1">The sequence shown here is derived from an EMBL/GenBank/DDBJ whole genome shotgun (WGS) entry which is preliminary data.</text>
</comment>
<organism evidence="1 2">
    <name type="scientific">Ceratitis capitata</name>
    <name type="common">Mediterranean fruit fly</name>
    <name type="synonym">Tephritis capitata</name>
    <dbReference type="NCBI Taxonomy" id="7213"/>
    <lineage>
        <taxon>Eukaryota</taxon>
        <taxon>Metazoa</taxon>
        <taxon>Ecdysozoa</taxon>
        <taxon>Arthropoda</taxon>
        <taxon>Hexapoda</taxon>
        <taxon>Insecta</taxon>
        <taxon>Pterygota</taxon>
        <taxon>Neoptera</taxon>
        <taxon>Endopterygota</taxon>
        <taxon>Diptera</taxon>
        <taxon>Brachycera</taxon>
        <taxon>Muscomorpha</taxon>
        <taxon>Tephritoidea</taxon>
        <taxon>Tephritidae</taxon>
        <taxon>Ceratitis</taxon>
        <taxon>Ceratitis</taxon>
    </lineage>
</organism>
<sequence length="121" mass="13774">MYVRAHLGVALTQLVVKLFPSSPAQVAKTKRSVETRSGKWEQKPPSVPFRPLNFDNLGSFMKRKALLHDFTKYLIVKSVHNIKAMAVLPMFNEVSGYHWFTSKQLEKHYDANGFHDANIGS</sequence>
<proteinExistence type="predicted"/>
<gene>
    <name evidence="1" type="ORF">CCAP1982_LOCUS2269</name>
</gene>
<evidence type="ECO:0000313" key="2">
    <source>
        <dbReference type="Proteomes" id="UP000606786"/>
    </source>
</evidence>
<dbReference type="Proteomes" id="UP000606786">
    <property type="component" value="Unassembled WGS sequence"/>
</dbReference>
<accession>A0A811U5I8</accession>
<dbReference type="EMBL" id="CAJHJT010000001">
    <property type="protein sequence ID" value="CAD6993456.1"/>
    <property type="molecule type" value="Genomic_DNA"/>
</dbReference>
<dbReference type="AlphaFoldDB" id="A0A811U5I8"/>
<protein>
    <submittedName>
        <fullName evidence="1">(Mediterranean fruit fly) hypothetical protein</fullName>
    </submittedName>
</protein>
<evidence type="ECO:0000313" key="1">
    <source>
        <dbReference type="EMBL" id="CAD6993456.1"/>
    </source>
</evidence>